<dbReference type="Gene3D" id="3.30.360.10">
    <property type="entry name" value="Dihydrodipicolinate Reductase, domain 2"/>
    <property type="match status" value="1"/>
</dbReference>
<organism evidence="2 3">
    <name type="scientific">Roseibium algicola</name>
    <dbReference type="NCBI Taxonomy" id="2857014"/>
    <lineage>
        <taxon>Bacteria</taxon>
        <taxon>Pseudomonadati</taxon>
        <taxon>Pseudomonadota</taxon>
        <taxon>Alphaproteobacteria</taxon>
        <taxon>Hyphomicrobiales</taxon>
        <taxon>Stappiaceae</taxon>
        <taxon>Roseibium</taxon>
    </lineage>
</organism>
<dbReference type="SUPFAM" id="SSF51735">
    <property type="entry name" value="NAD(P)-binding Rossmann-fold domains"/>
    <property type="match status" value="1"/>
</dbReference>
<dbReference type="PANTHER" id="PTHR43377">
    <property type="entry name" value="BILIVERDIN REDUCTASE A"/>
    <property type="match status" value="1"/>
</dbReference>
<dbReference type="InterPro" id="IPR036291">
    <property type="entry name" value="NAD(P)-bd_dom_sf"/>
</dbReference>
<dbReference type="Pfam" id="PF01408">
    <property type="entry name" value="GFO_IDH_MocA"/>
    <property type="match status" value="1"/>
</dbReference>
<name>A0ABN4X3P1_9HYPH</name>
<dbReference type="SUPFAM" id="SSF55347">
    <property type="entry name" value="Glyceraldehyde-3-phosphate dehydrogenase-like, C-terminal domain"/>
    <property type="match status" value="1"/>
</dbReference>
<reference evidence="2 3" key="1">
    <citation type="submission" date="2017-02" db="EMBL/GenBank/DDBJ databases">
        <authorList>
            <person name="Jeong S."/>
        </authorList>
    </citation>
    <scope>NUCLEOTIDE SEQUENCE [LARGE SCALE GENOMIC DNA]</scope>
    <source>
        <strain evidence="2 3">RMAR6-6</strain>
    </source>
</reference>
<evidence type="ECO:0000313" key="2">
    <source>
        <dbReference type="EMBL" id="AQQ05932.1"/>
    </source>
</evidence>
<dbReference type="Proteomes" id="UP000188174">
    <property type="component" value="Chromosome"/>
</dbReference>
<protein>
    <recommendedName>
        <fullName evidence="1">Gfo/Idh/MocA-like oxidoreductase N-terminal domain-containing protein</fullName>
    </recommendedName>
</protein>
<gene>
    <name evidence="2" type="ORF">B0E33_22125</name>
</gene>
<dbReference type="PANTHER" id="PTHR43377:SF6">
    <property type="entry name" value="GFO_IDH_MOCA-LIKE OXIDOREDUCTASE N-TERMINAL DOMAIN-CONTAINING PROTEIN"/>
    <property type="match status" value="1"/>
</dbReference>
<keyword evidence="3" id="KW-1185">Reference proteome</keyword>
<feature type="domain" description="Gfo/Idh/MocA-like oxidoreductase N-terminal" evidence="1">
    <location>
        <begin position="19"/>
        <end position="121"/>
    </location>
</feature>
<accession>A0ABN4X3P1</accession>
<evidence type="ECO:0000313" key="3">
    <source>
        <dbReference type="Proteomes" id="UP000188174"/>
    </source>
</evidence>
<evidence type="ECO:0000259" key="1">
    <source>
        <dbReference type="Pfam" id="PF01408"/>
    </source>
</evidence>
<dbReference type="Gene3D" id="3.40.50.720">
    <property type="entry name" value="NAD(P)-binding Rossmann-like Domain"/>
    <property type="match status" value="1"/>
</dbReference>
<proteinExistence type="predicted"/>
<dbReference type="InterPro" id="IPR051450">
    <property type="entry name" value="Gfo/Idh/MocA_Oxidoreductases"/>
</dbReference>
<dbReference type="InterPro" id="IPR000683">
    <property type="entry name" value="Gfo/Idh/MocA-like_OxRdtase_N"/>
</dbReference>
<sequence>MQSPAISHRRLLDTAMTDIGLVGFGRWGKLIFRDLRSLGVNVHVAVPGSESQHAAREAGAVSVCDSAAKLPDCTGYVVAPPTVLHAACIDALAPRNRPIFCEKPVTNDAQAAQRLADTLHERLFVMDKWRYHPGILKLAELAKSGALGQIEAVRTYRLGWGNPHKDVDSLWILMPHDLSIALEILGTLPKAHSAIAQIPGLGGEDLIARLQNDGEPLTVTMEISSLHPAPKRSAVVIGSKAVAQLASSYDDRILLAPRDHGQKPQQIEVGTKMPLLAELEAFVAHLEGGAAPKSSAAEGALIVRRIAELRALAGLP</sequence>
<dbReference type="EMBL" id="CP019630">
    <property type="protein sequence ID" value="AQQ05932.1"/>
    <property type="molecule type" value="Genomic_DNA"/>
</dbReference>